<accession>A0AC35TNN0</accession>
<protein>
    <submittedName>
        <fullName evidence="2">TSC22 domain family protein 1-like</fullName>
    </submittedName>
</protein>
<evidence type="ECO:0000313" key="2">
    <source>
        <dbReference type="WBParaSite" id="RSKR_0000240800.1"/>
    </source>
</evidence>
<dbReference type="Proteomes" id="UP000095286">
    <property type="component" value="Unplaced"/>
</dbReference>
<dbReference type="WBParaSite" id="RSKR_0000240800.1">
    <property type="protein sequence ID" value="RSKR_0000240800.1"/>
    <property type="gene ID" value="RSKR_0000240800"/>
</dbReference>
<reference evidence="2" key="1">
    <citation type="submission" date="2016-11" db="UniProtKB">
        <authorList>
            <consortium name="WormBaseParasite"/>
        </authorList>
    </citation>
    <scope>IDENTIFICATION</scope>
    <source>
        <strain evidence="2">KR3021</strain>
    </source>
</reference>
<evidence type="ECO:0000313" key="1">
    <source>
        <dbReference type="Proteomes" id="UP000095286"/>
    </source>
</evidence>
<proteinExistence type="predicted"/>
<name>A0AC35TNN0_9BILA</name>
<sequence length="187" mass="21249">MTSQYLSTLQAPKSNYHESILHQRRHSLVPEGQRSPTPQYRCNGSQYSPNSSYAKLTRTNTAEALLTTANSLICPINKSAVYNPTFYSNSQNSIRTTNPYHPLLFSSSNPSGSNTTLVAIDHKIERAMDLVKTHLMFAVREEVDSLRSRIQELESIAKKLEIENNFLREHISRDVLQQINNQLLNTN</sequence>
<organism evidence="1 2">
    <name type="scientific">Rhabditophanes sp. KR3021</name>
    <dbReference type="NCBI Taxonomy" id="114890"/>
    <lineage>
        <taxon>Eukaryota</taxon>
        <taxon>Metazoa</taxon>
        <taxon>Ecdysozoa</taxon>
        <taxon>Nematoda</taxon>
        <taxon>Chromadorea</taxon>
        <taxon>Rhabditida</taxon>
        <taxon>Tylenchina</taxon>
        <taxon>Panagrolaimomorpha</taxon>
        <taxon>Strongyloidoidea</taxon>
        <taxon>Alloionematidae</taxon>
        <taxon>Rhabditophanes</taxon>
    </lineage>
</organism>